<dbReference type="SUPFAM" id="SSF46785">
    <property type="entry name" value="Winged helix' DNA-binding domain"/>
    <property type="match status" value="1"/>
</dbReference>
<dbReference type="GO" id="GO:0045892">
    <property type="term" value="P:negative regulation of DNA-templated transcription"/>
    <property type="evidence" value="ECO:0007669"/>
    <property type="project" value="TreeGrafter"/>
</dbReference>
<dbReference type="AlphaFoldDB" id="A0A943HJX9"/>
<evidence type="ECO:0000313" key="5">
    <source>
        <dbReference type="EMBL" id="MBS5332767.1"/>
    </source>
</evidence>
<dbReference type="PANTHER" id="PTHR44846:SF1">
    <property type="entry name" value="MANNOSYL-D-GLYCERATE TRANSPORT_METABOLISM SYSTEM REPRESSOR MNGR-RELATED"/>
    <property type="match status" value="1"/>
</dbReference>
<comment type="caution">
    <text evidence="5">The sequence shown here is derived from an EMBL/GenBank/DDBJ whole genome shotgun (WGS) entry which is preliminary data.</text>
</comment>
<dbReference type="SMART" id="SM00866">
    <property type="entry name" value="UTRA"/>
    <property type="match status" value="1"/>
</dbReference>
<keyword evidence="3" id="KW-0804">Transcription</keyword>
<dbReference type="InterPro" id="IPR036388">
    <property type="entry name" value="WH-like_DNA-bd_sf"/>
</dbReference>
<dbReference type="SUPFAM" id="SSF64288">
    <property type="entry name" value="Chorismate lyase-like"/>
    <property type="match status" value="1"/>
</dbReference>
<sequence length="242" mass="27736">MSQPRYLQIVQQLRDRIQNGEYPPNTRIPTENELSVSMGVSRPTVRQALNLLEQEGRLTRVKGSGTYVTEPKIQHESTRFLIGYQEESRERHNHLHTSVLALQKEKPGKLAAKALGLAEGERVTRMVRLRWLEGMYNGCPIVYTTVYVPVRLFPEMEEQNFTDASFYEMLDSRGLTVMRTSQRLDVRMPPVEVAAELKLSPFEPTVYIVSTGYSQNGIAVEYSESYYPASRSSFNIEINRGR</sequence>
<evidence type="ECO:0000259" key="4">
    <source>
        <dbReference type="PROSITE" id="PS50949"/>
    </source>
</evidence>
<dbReference type="SMART" id="SM00345">
    <property type="entry name" value="HTH_GNTR"/>
    <property type="match status" value="1"/>
</dbReference>
<dbReference type="InterPro" id="IPR050679">
    <property type="entry name" value="Bact_HTH_transcr_reg"/>
</dbReference>
<dbReference type="PRINTS" id="PR00035">
    <property type="entry name" value="HTHGNTR"/>
</dbReference>
<proteinExistence type="predicted"/>
<evidence type="ECO:0000256" key="2">
    <source>
        <dbReference type="ARBA" id="ARBA00023125"/>
    </source>
</evidence>
<gene>
    <name evidence="5" type="ORF">KHY36_09590</name>
</gene>
<keyword evidence="2" id="KW-0238">DNA-binding</keyword>
<dbReference type="EMBL" id="JAGZGG010000022">
    <property type="protein sequence ID" value="MBS5332767.1"/>
    <property type="molecule type" value="Genomic_DNA"/>
</dbReference>
<dbReference type="InterPro" id="IPR011663">
    <property type="entry name" value="UTRA"/>
</dbReference>
<dbReference type="CDD" id="cd07377">
    <property type="entry name" value="WHTH_GntR"/>
    <property type="match status" value="1"/>
</dbReference>
<keyword evidence="1" id="KW-0805">Transcription regulation</keyword>
<dbReference type="PANTHER" id="PTHR44846">
    <property type="entry name" value="MANNOSYL-D-GLYCERATE TRANSPORT/METABOLISM SYSTEM REPRESSOR MNGR-RELATED"/>
    <property type="match status" value="1"/>
</dbReference>
<dbReference type="FunFam" id="1.10.10.10:FF:000079">
    <property type="entry name" value="GntR family transcriptional regulator"/>
    <property type="match status" value="1"/>
</dbReference>
<reference evidence="5" key="1">
    <citation type="submission" date="2021-02" db="EMBL/GenBank/DDBJ databases">
        <title>Infant gut strain persistence is associated with maternal origin, phylogeny, and functional potential including surface adhesion and iron acquisition.</title>
        <authorList>
            <person name="Lou Y.C."/>
        </authorList>
    </citation>
    <scope>NUCLEOTIDE SEQUENCE</scope>
    <source>
        <strain evidence="5">L3_101_000M1_dasL3_101_000M1_concoct_87</strain>
    </source>
</reference>
<name>A0A943HJX9_9FIRM</name>
<dbReference type="Pfam" id="PF07702">
    <property type="entry name" value="UTRA"/>
    <property type="match status" value="1"/>
</dbReference>
<organism evidence="5 6">
    <name type="scientific">Subdoligranulum variabile</name>
    <dbReference type="NCBI Taxonomy" id="214851"/>
    <lineage>
        <taxon>Bacteria</taxon>
        <taxon>Bacillati</taxon>
        <taxon>Bacillota</taxon>
        <taxon>Clostridia</taxon>
        <taxon>Eubacteriales</taxon>
        <taxon>Oscillospiraceae</taxon>
        <taxon>Subdoligranulum</taxon>
    </lineage>
</organism>
<accession>A0A943HJX9</accession>
<evidence type="ECO:0000313" key="6">
    <source>
        <dbReference type="Proteomes" id="UP000759273"/>
    </source>
</evidence>
<dbReference type="InterPro" id="IPR036390">
    <property type="entry name" value="WH_DNA-bd_sf"/>
</dbReference>
<evidence type="ECO:0000256" key="1">
    <source>
        <dbReference type="ARBA" id="ARBA00023015"/>
    </source>
</evidence>
<dbReference type="Gene3D" id="3.40.1410.10">
    <property type="entry name" value="Chorismate lyase-like"/>
    <property type="match status" value="1"/>
</dbReference>
<dbReference type="GO" id="GO:0003700">
    <property type="term" value="F:DNA-binding transcription factor activity"/>
    <property type="evidence" value="ECO:0007669"/>
    <property type="project" value="InterPro"/>
</dbReference>
<dbReference type="GO" id="GO:0003677">
    <property type="term" value="F:DNA binding"/>
    <property type="evidence" value="ECO:0007669"/>
    <property type="project" value="UniProtKB-KW"/>
</dbReference>
<feature type="domain" description="HTH gntR-type" evidence="4">
    <location>
        <begin position="3"/>
        <end position="71"/>
    </location>
</feature>
<dbReference type="PROSITE" id="PS50949">
    <property type="entry name" value="HTH_GNTR"/>
    <property type="match status" value="1"/>
</dbReference>
<protein>
    <submittedName>
        <fullName evidence="5">GntR family transcriptional regulator</fullName>
    </submittedName>
</protein>
<dbReference type="Pfam" id="PF00392">
    <property type="entry name" value="GntR"/>
    <property type="match status" value="1"/>
</dbReference>
<dbReference type="Proteomes" id="UP000759273">
    <property type="component" value="Unassembled WGS sequence"/>
</dbReference>
<dbReference type="InterPro" id="IPR028978">
    <property type="entry name" value="Chorismate_lyase_/UTRA_dom_sf"/>
</dbReference>
<dbReference type="Gene3D" id="1.10.10.10">
    <property type="entry name" value="Winged helix-like DNA-binding domain superfamily/Winged helix DNA-binding domain"/>
    <property type="match status" value="1"/>
</dbReference>
<dbReference type="InterPro" id="IPR000524">
    <property type="entry name" value="Tscrpt_reg_HTH_GntR"/>
</dbReference>
<evidence type="ECO:0000256" key="3">
    <source>
        <dbReference type="ARBA" id="ARBA00023163"/>
    </source>
</evidence>